<proteinExistence type="predicted"/>
<dbReference type="OrthoDB" id="2423204at2759"/>
<gene>
    <name evidence="1" type="ORF">ALEPTO_LOCUS14317</name>
</gene>
<protein>
    <submittedName>
        <fullName evidence="1">13714_t:CDS:1</fullName>
    </submittedName>
</protein>
<evidence type="ECO:0000313" key="1">
    <source>
        <dbReference type="EMBL" id="CAG8774448.1"/>
    </source>
</evidence>
<dbReference type="EMBL" id="CAJVPS010054706">
    <property type="protein sequence ID" value="CAG8774448.1"/>
    <property type="molecule type" value="Genomic_DNA"/>
</dbReference>
<evidence type="ECO:0000313" key="2">
    <source>
        <dbReference type="Proteomes" id="UP000789508"/>
    </source>
</evidence>
<comment type="caution">
    <text evidence="1">The sequence shown here is derived from an EMBL/GenBank/DDBJ whole genome shotgun (WGS) entry which is preliminary data.</text>
</comment>
<reference evidence="1" key="1">
    <citation type="submission" date="2021-06" db="EMBL/GenBank/DDBJ databases">
        <authorList>
            <person name="Kallberg Y."/>
            <person name="Tangrot J."/>
            <person name="Rosling A."/>
        </authorList>
    </citation>
    <scope>NUCLEOTIDE SEQUENCE</scope>
    <source>
        <strain evidence="1">FL130A</strain>
    </source>
</reference>
<organism evidence="1 2">
    <name type="scientific">Ambispora leptoticha</name>
    <dbReference type="NCBI Taxonomy" id="144679"/>
    <lineage>
        <taxon>Eukaryota</taxon>
        <taxon>Fungi</taxon>
        <taxon>Fungi incertae sedis</taxon>
        <taxon>Mucoromycota</taxon>
        <taxon>Glomeromycotina</taxon>
        <taxon>Glomeromycetes</taxon>
        <taxon>Archaeosporales</taxon>
        <taxon>Ambisporaceae</taxon>
        <taxon>Ambispora</taxon>
    </lineage>
</organism>
<feature type="non-terminal residue" evidence="1">
    <location>
        <position position="140"/>
    </location>
</feature>
<accession>A0A9N9NY29</accession>
<name>A0A9N9NY29_9GLOM</name>
<dbReference type="AlphaFoldDB" id="A0A9N9NY29"/>
<keyword evidence="2" id="KW-1185">Reference proteome</keyword>
<dbReference type="Proteomes" id="UP000789508">
    <property type="component" value="Unassembled WGS sequence"/>
</dbReference>
<sequence>MDKIHEYFFNRKYVEWGILDFLTECEEHYFKKKIDLYIKTLLNLICERQSEKKHVHYLIVLRRQVKKLLVENMVGISSVVGNLLVSSPFKTFCRATKSVLRHGRTSRFYCLMFKTSCRLSIDPVGALANFSFLLSDVQDF</sequence>